<name>A0A8X6XXR8_9ARAC</name>
<dbReference type="PANTHER" id="PTHR10492:SF57">
    <property type="entry name" value="ATP-DEPENDENT DNA HELICASE"/>
    <property type="match status" value="1"/>
</dbReference>
<reference evidence="2" key="1">
    <citation type="submission" date="2020-08" db="EMBL/GenBank/DDBJ databases">
        <title>Multicomponent nature underlies the extraordinary mechanical properties of spider dragline silk.</title>
        <authorList>
            <person name="Kono N."/>
            <person name="Nakamura H."/>
            <person name="Mori M."/>
            <person name="Yoshida Y."/>
            <person name="Ohtoshi R."/>
            <person name="Malay A.D."/>
            <person name="Moran D.A.P."/>
            <person name="Tomita M."/>
            <person name="Numata K."/>
            <person name="Arakawa K."/>
        </authorList>
    </citation>
    <scope>NUCLEOTIDE SEQUENCE</scope>
</reference>
<dbReference type="GO" id="GO:0004386">
    <property type="term" value="F:helicase activity"/>
    <property type="evidence" value="ECO:0007669"/>
    <property type="project" value="UniProtKB-KW"/>
</dbReference>
<accession>A0A8X6XXR8</accession>
<dbReference type="PANTHER" id="PTHR10492">
    <property type="match status" value="1"/>
</dbReference>
<dbReference type="Proteomes" id="UP000886998">
    <property type="component" value="Unassembled WGS sequence"/>
</dbReference>
<comment type="caution">
    <text evidence="2">The sequence shown here is derived from an EMBL/GenBank/DDBJ whole genome shotgun (WGS) entry which is preliminary data.</text>
</comment>
<organism evidence="2 3">
    <name type="scientific">Trichonephila inaurata madagascariensis</name>
    <dbReference type="NCBI Taxonomy" id="2747483"/>
    <lineage>
        <taxon>Eukaryota</taxon>
        <taxon>Metazoa</taxon>
        <taxon>Ecdysozoa</taxon>
        <taxon>Arthropoda</taxon>
        <taxon>Chelicerata</taxon>
        <taxon>Arachnida</taxon>
        <taxon>Araneae</taxon>
        <taxon>Araneomorphae</taxon>
        <taxon>Entelegynae</taxon>
        <taxon>Araneoidea</taxon>
        <taxon>Nephilidae</taxon>
        <taxon>Trichonephila</taxon>
        <taxon>Trichonephila inaurata</taxon>
    </lineage>
</organism>
<keyword evidence="2" id="KW-0067">ATP-binding</keyword>
<gene>
    <name evidence="2" type="primary">ANCDUO_25121</name>
    <name evidence="2" type="ORF">TNIN_313661</name>
</gene>
<keyword evidence="2" id="KW-0378">Hydrolase</keyword>
<keyword evidence="2" id="KW-0347">Helicase</keyword>
<keyword evidence="3" id="KW-1185">Reference proteome</keyword>
<dbReference type="AlphaFoldDB" id="A0A8X6XXR8"/>
<sequence length="407" mass="46331">MLHQHNSYVRSFKTAAEVMDDNTQVDYRIKISGKAPLMEHKDRFNALSVSEVSIMFAGEIGDHFPGYVTDNAIRRGYTVHPNNREELHMLLLLHHAPGPISFEDHKTVIMRDNNGNILEIKPCSTYTDACQVLGLVEDYYHWYQAMEEAAVSQSPAQLRNLFAILIKGDLSAGQFANKLLQIGDGKVPEDPSTDLIIMPCGPIVNSPDELLSKKKVPVQEYAYKSIDCILKYDEAVQYPIEFLISIQNPDLQAHNLILKVCAPIILIRNIDTPRLCNDTRLIAKMLMQHVIQATELAYNHKITSNASKSTVSLFTTNMHLYNYSPELFLISECLKYSKYRTHLGFTLDSEVNCGKHIEKIADKARKRLKILKYLSGRYWGLDTSTLRITYTQPWFAQSLNMGIKSFK</sequence>
<proteinExistence type="predicted"/>
<protein>
    <submittedName>
        <fullName evidence="2">ATP-dependent DNA helicase</fullName>
    </submittedName>
</protein>
<dbReference type="OrthoDB" id="7789720at2759"/>
<evidence type="ECO:0000313" key="3">
    <source>
        <dbReference type="Proteomes" id="UP000886998"/>
    </source>
</evidence>
<evidence type="ECO:0000313" key="2">
    <source>
        <dbReference type="EMBL" id="GFY60535.1"/>
    </source>
</evidence>
<dbReference type="EMBL" id="BMAV01013197">
    <property type="protein sequence ID" value="GFY60535.1"/>
    <property type="molecule type" value="Genomic_DNA"/>
</dbReference>
<dbReference type="InterPro" id="IPR049163">
    <property type="entry name" value="Pif1-like_2B_dom"/>
</dbReference>
<keyword evidence="2" id="KW-0547">Nucleotide-binding</keyword>
<feature type="domain" description="DNA helicase Pif1-like 2B" evidence="1">
    <location>
        <begin position="241"/>
        <end position="282"/>
    </location>
</feature>
<dbReference type="Pfam" id="PF21530">
    <property type="entry name" value="Pif1_2B_dom"/>
    <property type="match status" value="1"/>
</dbReference>
<evidence type="ECO:0000259" key="1">
    <source>
        <dbReference type="Pfam" id="PF21530"/>
    </source>
</evidence>